<feature type="signal peptide" evidence="3">
    <location>
        <begin position="1"/>
        <end position="15"/>
    </location>
</feature>
<dbReference type="EMBL" id="JAPFFF010000013">
    <property type="protein sequence ID" value="KAK8871849.1"/>
    <property type="molecule type" value="Genomic_DNA"/>
</dbReference>
<dbReference type="Proteomes" id="UP001470230">
    <property type="component" value="Unassembled WGS sequence"/>
</dbReference>
<protein>
    <submittedName>
        <fullName evidence="4">Uncharacterized protein</fullName>
    </submittedName>
</protein>
<keyword evidence="2" id="KW-0812">Transmembrane</keyword>
<comment type="caution">
    <text evidence="4">The sequence shown here is derived from an EMBL/GenBank/DDBJ whole genome shotgun (WGS) entry which is preliminary data.</text>
</comment>
<evidence type="ECO:0000313" key="4">
    <source>
        <dbReference type="EMBL" id="KAK8871849.1"/>
    </source>
</evidence>
<keyword evidence="2" id="KW-1133">Transmembrane helix</keyword>
<evidence type="ECO:0000313" key="5">
    <source>
        <dbReference type="Proteomes" id="UP001470230"/>
    </source>
</evidence>
<dbReference type="CDD" id="cd00064">
    <property type="entry name" value="FU"/>
    <property type="match status" value="1"/>
</dbReference>
<gene>
    <name evidence="4" type="ORF">M9Y10_007593</name>
</gene>
<feature type="transmembrane region" description="Helical" evidence="2">
    <location>
        <begin position="1188"/>
        <end position="1213"/>
    </location>
</feature>
<dbReference type="SUPFAM" id="SSF57184">
    <property type="entry name" value="Growth factor receptor domain"/>
    <property type="match status" value="1"/>
</dbReference>
<accession>A0ABR2J1W0</accession>
<evidence type="ECO:0000256" key="2">
    <source>
        <dbReference type="SAM" id="Phobius"/>
    </source>
</evidence>
<name>A0ABR2J1W0_9EUKA</name>
<feature type="region of interest" description="Disordered" evidence="1">
    <location>
        <begin position="1162"/>
        <end position="1181"/>
    </location>
</feature>
<keyword evidence="3" id="KW-0732">Signal</keyword>
<keyword evidence="2" id="KW-0472">Membrane</keyword>
<sequence length="1236" mass="138008">MMIFTLLYILTSAKTYESSDLLNNKNIALLEEHANISVLITCTNSNIKGFRYEIKDKDHVRKSGDLLYFPNAGSTPGKNIIFGILPDETVLFYVNTNGCKNLYLYSTTIYASDLGKTLEKEIKERDITPMCLKTPVPYYIAIKNDLPGKYGSKLFVDSSVTGESNEVALGKIYNESHSGVQTFTVSIYYKTDICSTEEMFLKSLEATTEEEIISININNISDECIPYEVCMSLNGIPDGYKIGYTNETDQTPVVITNTVFSLVSEKEFKVQLYIIEAPDSTKCPANTKIGEEYSSQKKFQCVNVAIPTLIPTDCKVCDASSLENCAACTFSDDDKKICTKCSNDDYAIGFGEEKCISCNTIEHCATCQTGTDSKNPIKCLTCEEKYELKDGSCVITEFEYKYLIENINDILNDGINKDIFDKAFKPFDGFDKNYEKITNYLANTSLSIYELLHREIDEKYSPFFDTSKSLYDLIPDIKEFFTSEKTKALFVMVNKIVSEIGPDLSSALSLDYSTINQIYNYVVNNDKNGNDGIKITKILEIIGLKTDILPKVQKILSNFEESVPITTLFEALDSKTQYDDFIKKAQELTISEKDNSKKFFSISKIYDTVSSGIDLIRAINSNFVQKYTNELIMPVVTKYGLKPINIFNPSINERASSILKALNTIKGYRNTCPRDEETEPELKCVLYESIRRFSENVWCVDDDDEKCAENAFSSLQSKIQKFTNEKVNLIEILTKEFMVPPNTAKFIFVLMADLTDSKKNYLDLIQDFALIYNEDDKGSFWIYKDQPIHTIIENITNAVKFVSSIEVNSNFRLLFDYLNIPQYWEVISNYVQKIDKNELLCKIIEEEPEEEYCNELAQQIKDISEKLISEEVTVNDFLEGVLEGFSSILTNIGIPALKNLDKKIDQFLSKGFKAAAPGLNEILGLQINENNEVKFDSIVTKGGNLFDKIISFVDESIPSAVKMLPIVGDLYPQLISKSRGFIKVIKDNGELTSLLNSCYDGIGVIVQMLANAANAYKDVKTQMAAFVKGAQPTSFLNIYSTAEAVNKLKDGYGIKDLIESIKYDGSKARLLETKITINDVVPVQTISEKSKDLSKGFQEGNLQMKTVAEGLGVEPSELKKSLSSAVSSIVSPPAEVVKEVAKATGADTKYIDDVIEKINDMSKNPENVNTNARVDPNSKKKGGLSAGAIAGIVIGCVVAVGVAVFLGVYFGIIRKKKNESSDKQAGDEGDGKNDDL</sequence>
<dbReference type="InterPro" id="IPR006212">
    <property type="entry name" value="Furin_repeat"/>
</dbReference>
<evidence type="ECO:0000256" key="1">
    <source>
        <dbReference type="SAM" id="MobiDB-lite"/>
    </source>
</evidence>
<keyword evidence="5" id="KW-1185">Reference proteome</keyword>
<proteinExistence type="predicted"/>
<feature type="chain" id="PRO_5045909175" evidence="3">
    <location>
        <begin position="16"/>
        <end position="1236"/>
    </location>
</feature>
<feature type="compositionally biased region" description="Polar residues" evidence="1">
    <location>
        <begin position="1162"/>
        <end position="1172"/>
    </location>
</feature>
<organism evidence="4 5">
    <name type="scientific">Tritrichomonas musculus</name>
    <dbReference type="NCBI Taxonomy" id="1915356"/>
    <lineage>
        <taxon>Eukaryota</taxon>
        <taxon>Metamonada</taxon>
        <taxon>Parabasalia</taxon>
        <taxon>Tritrichomonadida</taxon>
        <taxon>Tritrichomonadidae</taxon>
        <taxon>Tritrichomonas</taxon>
    </lineage>
</organism>
<evidence type="ECO:0000256" key="3">
    <source>
        <dbReference type="SAM" id="SignalP"/>
    </source>
</evidence>
<reference evidence="4 5" key="1">
    <citation type="submission" date="2024-04" db="EMBL/GenBank/DDBJ databases">
        <title>Tritrichomonas musculus Genome.</title>
        <authorList>
            <person name="Alves-Ferreira E."/>
            <person name="Grigg M."/>
            <person name="Lorenzi H."/>
            <person name="Galac M."/>
        </authorList>
    </citation>
    <scope>NUCLEOTIDE SEQUENCE [LARGE SCALE GENOMIC DNA]</scope>
    <source>
        <strain evidence="4 5">EAF2021</strain>
    </source>
</reference>
<dbReference type="InterPro" id="IPR009030">
    <property type="entry name" value="Growth_fac_rcpt_cys_sf"/>
</dbReference>